<name>A0A7R9L4R9_9ACAR</name>
<dbReference type="GO" id="GO:0016491">
    <property type="term" value="F:oxidoreductase activity"/>
    <property type="evidence" value="ECO:0007669"/>
    <property type="project" value="UniProtKB-KW"/>
</dbReference>
<dbReference type="PANTHER" id="PTHR13847">
    <property type="entry name" value="SARCOSINE DEHYDROGENASE-RELATED"/>
    <property type="match status" value="1"/>
</dbReference>
<evidence type="ECO:0000256" key="1">
    <source>
        <dbReference type="ARBA" id="ARBA00023002"/>
    </source>
</evidence>
<evidence type="ECO:0000256" key="3">
    <source>
        <dbReference type="ARBA" id="ARBA00046185"/>
    </source>
</evidence>
<organism evidence="5">
    <name type="scientific">Medioppia subpectinata</name>
    <dbReference type="NCBI Taxonomy" id="1979941"/>
    <lineage>
        <taxon>Eukaryota</taxon>
        <taxon>Metazoa</taxon>
        <taxon>Ecdysozoa</taxon>
        <taxon>Arthropoda</taxon>
        <taxon>Chelicerata</taxon>
        <taxon>Arachnida</taxon>
        <taxon>Acari</taxon>
        <taxon>Acariformes</taxon>
        <taxon>Sarcoptiformes</taxon>
        <taxon>Oribatida</taxon>
        <taxon>Brachypylina</taxon>
        <taxon>Oppioidea</taxon>
        <taxon>Oppiidae</taxon>
        <taxon>Medioppia</taxon>
    </lineage>
</organism>
<proteinExistence type="predicted"/>
<gene>
    <name evidence="5" type="ORF">OSB1V03_LOCUS14229</name>
</gene>
<dbReference type="EMBL" id="OC868047">
    <property type="protein sequence ID" value="CAD7633833.1"/>
    <property type="molecule type" value="Genomic_DNA"/>
</dbReference>
<feature type="domain" description="FAD dependent oxidoreductase" evidence="4">
    <location>
        <begin position="25"/>
        <end position="330"/>
    </location>
</feature>
<evidence type="ECO:0000259" key="4">
    <source>
        <dbReference type="Pfam" id="PF01266"/>
    </source>
</evidence>
<keyword evidence="1" id="KW-0560">Oxidoreductase</keyword>
<reference evidence="5" key="1">
    <citation type="submission" date="2020-11" db="EMBL/GenBank/DDBJ databases">
        <authorList>
            <person name="Tran Van P."/>
        </authorList>
    </citation>
    <scope>NUCLEOTIDE SEQUENCE</scope>
</reference>
<keyword evidence="6" id="KW-1185">Reference proteome</keyword>
<dbReference type="Proteomes" id="UP000759131">
    <property type="component" value="Unassembled WGS sequence"/>
</dbReference>
<dbReference type="InterPro" id="IPR006076">
    <property type="entry name" value="FAD-dep_OxRdtase"/>
</dbReference>
<protein>
    <recommendedName>
        <fullName evidence="2">FAD-dependent oxidoreductase domain-containing protein 1</fullName>
    </recommendedName>
</protein>
<evidence type="ECO:0000256" key="2">
    <source>
        <dbReference type="ARBA" id="ARBA00039785"/>
    </source>
</evidence>
<sequence length="361" mass="39827">MLDMSIGGRSKLLQNIGQHLGIDGQSAPDINLKLNGYLLLTKESGAEQLIQNQRLQTELGAQIDLLSPAKVNSMFPWVNTDEIVLAAYGVRNEGWFDPWALLMAFKAKAQSLGANYMNGEVIGFNLKNTAQTDSDGHNIQTCNEAIIRQSDGTVKALAFGTGIVCCGAFSGAVAKSLGYGSDQSGVRSVALPIEPRKRYVFVFQCNDGPDPDRCPLVFDTSSIYFRPEGKGGNYLSSLCPIEAEEPSVDNLDVDYSFFENTVWPQLAHRVKAFESIKLKTSWAGLYDYNTMDQNAVIGKDPYYDNMYWAAGFSGHGIQMGAAVGRAVAELIVHNKYKTIDLTRFGWDRVLNDQPFRELNVY</sequence>
<dbReference type="AlphaFoldDB" id="A0A7R9L4R9"/>
<comment type="function">
    <text evidence="3">Required for the assembly of the mitochondrial membrane respiratory chain NADH dehydrogenase (Complex I). Involved in mid-late stages of complex I assembly.</text>
</comment>
<dbReference type="EMBL" id="CAJPIZ010013472">
    <property type="protein sequence ID" value="CAG2114263.1"/>
    <property type="molecule type" value="Genomic_DNA"/>
</dbReference>
<dbReference type="PANTHER" id="PTHR13847:SF287">
    <property type="entry name" value="FAD-DEPENDENT OXIDOREDUCTASE DOMAIN-CONTAINING PROTEIN 1"/>
    <property type="match status" value="1"/>
</dbReference>
<dbReference type="GO" id="GO:0032981">
    <property type="term" value="P:mitochondrial respiratory chain complex I assembly"/>
    <property type="evidence" value="ECO:0007669"/>
    <property type="project" value="TreeGrafter"/>
</dbReference>
<dbReference type="SUPFAM" id="SSF51905">
    <property type="entry name" value="FAD/NAD(P)-binding domain"/>
    <property type="match status" value="1"/>
</dbReference>
<dbReference type="InterPro" id="IPR036188">
    <property type="entry name" value="FAD/NAD-bd_sf"/>
</dbReference>
<dbReference type="GO" id="GO:0005739">
    <property type="term" value="C:mitochondrion"/>
    <property type="evidence" value="ECO:0007669"/>
    <property type="project" value="GOC"/>
</dbReference>
<dbReference type="Gene3D" id="3.50.50.60">
    <property type="entry name" value="FAD/NAD(P)-binding domain"/>
    <property type="match status" value="1"/>
</dbReference>
<accession>A0A7R9L4R9</accession>
<dbReference type="OrthoDB" id="424974at2759"/>
<evidence type="ECO:0000313" key="6">
    <source>
        <dbReference type="Proteomes" id="UP000759131"/>
    </source>
</evidence>
<dbReference type="Gene3D" id="3.30.9.10">
    <property type="entry name" value="D-Amino Acid Oxidase, subunit A, domain 2"/>
    <property type="match status" value="1"/>
</dbReference>
<dbReference type="Pfam" id="PF01266">
    <property type="entry name" value="DAO"/>
    <property type="match status" value="1"/>
</dbReference>
<evidence type="ECO:0000313" key="5">
    <source>
        <dbReference type="EMBL" id="CAD7633833.1"/>
    </source>
</evidence>